<dbReference type="GO" id="GO:0030267">
    <property type="term" value="F:glyoxylate reductase (NADPH) activity"/>
    <property type="evidence" value="ECO:0007669"/>
    <property type="project" value="TreeGrafter"/>
</dbReference>
<dbReference type="EMBL" id="FWZX01000032">
    <property type="protein sequence ID" value="SMF73680.1"/>
    <property type="molecule type" value="Genomic_DNA"/>
</dbReference>
<evidence type="ECO:0000256" key="2">
    <source>
        <dbReference type="ARBA" id="ARBA00023002"/>
    </source>
</evidence>
<reference evidence="7 8" key="1">
    <citation type="submission" date="2017-04" db="EMBL/GenBank/DDBJ databases">
        <authorList>
            <person name="Afonso C.L."/>
            <person name="Miller P.J."/>
            <person name="Scott M.A."/>
            <person name="Spackman E."/>
            <person name="Goraichik I."/>
            <person name="Dimitrov K.M."/>
            <person name="Suarez D.L."/>
            <person name="Swayne D.E."/>
        </authorList>
    </citation>
    <scope>NUCLEOTIDE SEQUENCE [LARGE SCALE GENOMIC DNA]</scope>
    <source>
        <strain evidence="7 8">USBA 355</strain>
    </source>
</reference>
<dbReference type="Pfam" id="PF00389">
    <property type="entry name" value="2-Hacid_dh"/>
    <property type="match status" value="1"/>
</dbReference>
<dbReference type="Gene3D" id="3.40.50.720">
    <property type="entry name" value="NAD(P)-binding Rossmann-like Domain"/>
    <property type="match status" value="2"/>
</dbReference>
<evidence type="ECO:0000259" key="6">
    <source>
        <dbReference type="Pfam" id="PF02826"/>
    </source>
</evidence>
<dbReference type="SUPFAM" id="SSF52283">
    <property type="entry name" value="Formate/glycerate dehydrogenase catalytic domain-like"/>
    <property type="match status" value="1"/>
</dbReference>
<name>A0A1Y6CKS0_9PROT</name>
<dbReference type="GO" id="GO:0005829">
    <property type="term" value="C:cytosol"/>
    <property type="evidence" value="ECO:0007669"/>
    <property type="project" value="TreeGrafter"/>
</dbReference>
<evidence type="ECO:0000256" key="3">
    <source>
        <dbReference type="ARBA" id="ARBA00023027"/>
    </source>
</evidence>
<evidence type="ECO:0000256" key="1">
    <source>
        <dbReference type="ARBA" id="ARBA00022857"/>
    </source>
</evidence>
<accession>A0A1Y6CKS0</accession>
<keyword evidence="3" id="KW-0520">NAD</keyword>
<dbReference type="GO" id="GO:0016618">
    <property type="term" value="F:hydroxypyruvate reductase [NAD(P)H] activity"/>
    <property type="evidence" value="ECO:0007669"/>
    <property type="project" value="TreeGrafter"/>
</dbReference>
<gene>
    <name evidence="7" type="ORF">SAMN05428998_13243</name>
</gene>
<dbReference type="FunFam" id="3.40.50.720:FF:000213">
    <property type="entry name" value="Putative 2-hydroxyacid dehydrogenase"/>
    <property type="match status" value="1"/>
</dbReference>
<keyword evidence="1" id="KW-0521">NADP</keyword>
<dbReference type="InterPro" id="IPR050223">
    <property type="entry name" value="D-isomer_2-hydroxyacid_DH"/>
</dbReference>
<dbReference type="Pfam" id="PF02826">
    <property type="entry name" value="2-Hacid_dh_C"/>
    <property type="match status" value="1"/>
</dbReference>
<sequence>MPPEIAVISSTIVTAPDLLDRLKSHFTVHLMHEPGSYDAEAAKRCRAITTSGGTRVDAGTFDAFPEAGLVASFGVGYDSIDVAEAKRRGIRVTNTPGVLTDEVADLAIGLAIAVCRDLVTGDAYVRSGAWERQGALPLKRKVSGMRAGILGLGGIGLAIARRAAAFDMDLAWSGPRPKPDQPLPYLPSAVELAARSDLLFVCCPGGAETRHLVNAEVLKALGPEGYLINVARGSVVDERALVAALEAGSIAGAGLDVFEEEPKVPEALKNSPKVVLQPHVGSATVATRRAMGDLVFRNLEAWFAGRELVTPVA</sequence>
<evidence type="ECO:0000259" key="5">
    <source>
        <dbReference type="Pfam" id="PF00389"/>
    </source>
</evidence>
<keyword evidence="2 4" id="KW-0560">Oxidoreductase</keyword>
<keyword evidence="8" id="KW-1185">Reference proteome</keyword>
<dbReference type="CDD" id="cd12156">
    <property type="entry name" value="HPPR"/>
    <property type="match status" value="1"/>
</dbReference>
<comment type="similarity">
    <text evidence="4">Belongs to the D-isomer specific 2-hydroxyacid dehydrogenase family.</text>
</comment>
<dbReference type="PANTHER" id="PTHR10996:SF178">
    <property type="entry name" value="2-HYDROXYACID DEHYDROGENASE YGL185C-RELATED"/>
    <property type="match status" value="1"/>
</dbReference>
<dbReference type="PANTHER" id="PTHR10996">
    <property type="entry name" value="2-HYDROXYACID DEHYDROGENASE-RELATED"/>
    <property type="match status" value="1"/>
</dbReference>
<evidence type="ECO:0000313" key="7">
    <source>
        <dbReference type="EMBL" id="SMF73680.1"/>
    </source>
</evidence>
<dbReference type="STRING" id="560819.SAMN05428998_13243"/>
<proteinExistence type="inferred from homology"/>
<protein>
    <submittedName>
        <fullName evidence="7">Lactate dehydrogenase</fullName>
    </submittedName>
</protein>
<dbReference type="SUPFAM" id="SSF51735">
    <property type="entry name" value="NAD(P)-binding Rossmann-fold domains"/>
    <property type="match status" value="1"/>
</dbReference>
<dbReference type="AlphaFoldDB" id="A0A1Y6CKS0"/>
<dbReference type="InterPro" id="IPR006140">
    <property type="entry name" value="D-isomer_DH_NAD-bd"/>
</dbReference>
<organism evidence="7 8">
    <name type="scientific">Tistlia consotensis USBA 355</name>
    <dbReference type="NCBI Taxonomy" id="560819"/>
    <lineage>
        <taxon>Bacteria</taxon>
        <taxon>Pseudomonadati</taxon>
        <taxon>Pseudomonadota</taxon>
        <taxon>Alphaproteobacteria</taxon>
        <taxon>Rhodospirillales</taxon>
        <taxon>Rhodovibrionaceae</taxon>
        <taxon>Tistlia</taxon>
    </lineage>
</organism>
<feature type="domain" description="D-isomer specific 2-hydroxyacid dehydrogenase catalytic" evidence="5">
    <location>
        <begin position="15"/>
        <end position="312"/>
    </location>
</feature>
<dbReference type="GO" id="GO:0051287">
    <property type="term" value="F:NAD binding"/>
    <property type="evidence" value="ECO:0007669"/>
    <property type="project" value="InterPro"/>
</dbReference>
<dbReference type="Proteomes" id="UP000192917">
    <property type="component" value="Unassembled WGS sequence"/>
</dbReference>
<feature type="domain" description="D-isomer specific 2-hydroxyacid dehydrogenase NAD-binding" evidence="6">
    <location>
        <begin position="108"/>
        <end position="281"/>
    </location>
</feature>
<dbReference type="RefSeq" id="WP_085125763.1">
    <property type="nucleotide sequence ID" value="NZ_FWZX01000032.1"/>
</dbReference>
<dbReference type="InterPro" id="IPR036291">
    <property type="entry name" value="NAD(P)-bd_dom_sf"/>
</dbReference>
<evidence type="ECO:0000256" key="4">
    <source>
        <dbReference type="RuleBase" id="RU003719"/>
    </source>
</evidence>
<dbReference type="InterPro" id="IPR006139">
    <property type="entry name" value="D-isomer_2_OHA_DH_cat_dom"/>
</dbReference>
<evidence type="ECO:0000313" key="8">
    <source>
        <dbReference type="Proteomes" id="UP000192917"/>
    </source>
</evidence>